<sequence length="526" mass="56809">LMKAYSFSLAQLCLVCFVGEKFCKSDRGPEPAFYLRSKLKCQSDAFLRPLLALRSLKAAKFLSSSFHRNLLGVQVRKPITPHPDSGSVASVASNARGYVLGSGRKISLCILDMLEEEAKRSQVGTGNYVSSWQREPSAVFPGDGFGGLTTVDSFNFLTHAARLCKAGNEQGALHTMPLNLPHSLPPLAFFRSKEDSPAYLSMGRWIPYREAVAAHLPASPREVTGGKQQFKSCALVGDLGSLPAGGCGPEIDSHQSVWRFNLSPAAGKVAKTAGSKAQLRVLDEAYARLCAGGPSAQGADLSACWKKNGTLLISSTSPRNVSSLLPRLVEAFRGNPRAAGMRLSVIDDRFVFHAHKAITAFRQCLRARRGKPPSRRQGRLPSMELTTVLAALHLCGHVTLYGVGEPVPSSNPQSPPERSTRQSRCAGQHQVDLSAERSMLIAMSKAGMIRRCSADGCRGKPLPWQTAAEPGAHADGPDNVTDLHRPADRIDTFGGPRDQSRRRPGSLDGGPEWQGHLDVMNPFDEP</sequence>
<evidence type="ECO:0000256" key="11">
    <source>
        <dbReference type="SAM" id="MobiDB-lite"/>
    </source>
</evidence>
<keyword evidence="9" id="KW-0472">Membrane</keyword>
<dbReference type="GO" id="GO:0009311">
    <property type="term" value="P:oligosaccharide metabolic process"/>
    <property type="evidence" value="ECO:0007669"/>
    <property type="project" value="TreeGrafter"/>
</dbReference>
<dbReference type="GO" id="GO:0003828">
    <property type="term" value="F:alpha-N-acetylneuraminate alpha-2,8-sialyltransferase activity"/>
    <property type="evidence" value="ECO:0007669"/>
    <property type="project" value="TreeGrafter"/>
</dbReference>
<keyword evidence="3" id="KW-0328">Glycosyltransferase</keyword>
<feature type="signal peptide" evidence="12">
    <location>
        <begin position="1"/>
        <end position="25"/>
    </location>
</feature>
<dbReference type="GO" id="GO:0000139">
    <property type="term" value="C:Golgi membrane"/>
    <property type="evidence" value="ECO:0007669"/>
    <property type="project" value="UniProtKB-SubCell"/>
</dbReference>
<keyword evidence="4" id="KW-0808">Transferase</keyword>
<name>A0A061SLU4_9CHLO</name>
<reference evidence="13" key="1">
    <citation type="submission" date="2014-05" db="EMBL/GenBank/DDBJ databases">
        <title>The transcriptome of the halophilic microalga Tetraselmis sp. GSL018 isolated from the Great Salt Lake, Utah.</title>
        <authorList>
            <person name="Jinkerson R.E."/>
            <person name="D'Adamo S."/>
            <person name="Posewitz M.C."/>
        </authorList>
    </citation>
    <scope>NUCLEOTIDE SEQUENCE</scope>
    <source>
        <strain evidence="13">GSL018</strain>
    </source>
</reference>
<accession>A0A061SLU4</accession>
<evidence type="ECO:0000256" key="10">
    <source>
        <dbReference type="ARBA" id="ARBA00023180"/>
    </source>
</evidence>
<feature type="compositionally biased region" description="Basic and acidic residues" evidence="11">
    <location>
        <begin position="481"/>
        <end position="491"/>
    </location>
</feature>
<gene>
    <name evidence="13" type="ORF">TSPGSL018_1916</name>
</gene>
<dbReference type="AlphaFoldDB" id="A0A061SLU4"/>
<evidence type="ECO:0000256" key="1">
    <source>
        <dbReference type="ARBA" id="ARBA00004323"/>
    </source>
</evidence>
<protein>
    <submittedName>
        <fullName evidence="13">Uncharacterized protein</fullName>
    </submittedName>
</protein>
<keyword evidence="6" id="KW-0735">Signal-anchor</keyword>
<dbReference type="Gene3D" id="3.90.1480.20">
    <property type="entry name" value="Glycosyl transferase family 29"/>
    <property type="match status" value="1"/>
</dbReference>
<evidence type="ECO:0000256" key="8">
    <source>
        <dbReference type="ARBA" id="ARBA00023034"/>
    </source>
</evidence>
<comment type="subcellular location">
    <subcellularLocation>
        <location evidence="1">Golgi apparatus membrane</location>
        <topology evidence="1">Single-pass type II membrane protein</topology>
    </subcellularLocation>
</comment>
<evidence type="ECO:0000256" key="2">
    <source>
        <dbReference type="ARBA" id="ARBA00006003"/>
    </source>
</evidence>
<keyword evidence="7" id="KW-1133">Transmembrane helix</keyword>
<feature type="region of interest" description="Disordered" evidence="11">
    <location>
        <begin position="463"/>
        <end position="526"/>
    </location>
</feature>
<dbReference type="InterPro" id="IPR038578">
    <property type="entry name" value="GT29-like_sf"/>
</dbReference>
<dbReference type="PANTHER" id="PTHR11987">
    <property type="entry name" value="ALPHA-2,8-SIALYLTRANSFERASE"/>
    <property type="match status" value="1"/>
</dbReference>
<feature type="region of interest" description="Disordered" evidence="11">
    <location>
        <begin position="405"/>
        <end position="429"/>
    </location>
</feature>
<evidence type="ECO:0000256" key="12">
    <source>
        <dbReference type="SAM" id="SignalP"/>
    </source>
</evidence>
<keyword evidence="8" id="KW-0333">Golgi apparatus</keyword>
<dbReference type="InterPro" id="IPR050943">
    <property type="entry name" value="Glycosyltr_29_Sialyltrsf"/>
</dbReference>
<evidence type="ECO:0000256" key="3">
    <source>
        <dbReference type="ARBA" id="ARBA00022676"/>
    </source>
</evidence>
<dbReference type="EMBL" id="GBEZ01000891">
    <property type="protein sequence ID" value="JAC84029.1"/>
    <property type="molecule type" value="Transcribed_RNA"/>
</dbReference>
<keyword evidence="12" id="KW-0732">Signal</keyword>
<dbReference type="InterPro" id="IPR001675">
    <property type="entry name" value="Glyco_trans_29"/>
</dbReference>
<keyword evidence="5" id="KW-0812">Transmembrane</keyword>
<keyword evidence="10" id="KW-0325">Glycoprotein</keyword>
<evidence type="ECO:0000256" key="5">
    <source>
        <dbReference type="ARBA" id="ARBA00022692"/>
    </source>
</evidence>
<feature type="chain" id="PRO_5001606253" evidence="12">
    <location>
        <begin position="26"/>
        <end position="526"/>
    </location>
</feature>
<evidence type="ECO:0000256" key="4">
    <source>
        <dbReference type="ARBA" id="ARBA00022679"/>
    </source>
</evidence>
<dbReference type="Pfam" id="PF00777">
    <property type="entry name" value="Glyco_transf_29"/>
    <property type="match status" value="1"/>
</dbReference>
<organism evidence="13">
    <name type="scientific">Tetraselmis sp. GSL018</name>
    <dbReference type="NCBI Taxonomy" id="582737"/>
    <lineage>
        <taxon>Eukaryota</taxon>
        <taxon>Viridiplantae</taxon>
        <taxon>Chlorophyta</taxon>
        <taxon>core chlorophytes</taxon>
        <taxon>Chlorodendrophyceae</taxon>
        <taxon>Chlorodendrales</taxon>
        <taxon>Chlorodendraceae</taxon>
        <taxon>Tetraselmis</taxon>
    </lineage>
</organism>
<dbReference type="GO" id="GO:0006491">
    <property type="term" value="P:N-glycan processing"/>
    <property type="evidence" value="ECO:0007669"/>
    <property type="project" value="TreeGrafter"/>
</dbReference>
<proteinExistence type="inferred from homology"/>
<comment type="similarity">
    <text evidence="2">Belongs to the glycosyltransferase 29 family.</text>
</comment>
<dbReference type="PANTHER" id="PTHR11987:SF53">
    <property type="entry name" value="ALPHA-2,8-SIALYLTRANSFERASE 8F-LIKE"/>
    <property type="match status" value="1"/>
</dbReference>
<evidence type="ECO:0000256" key="7">
    <source>
        <dbReference type="ARBA" id="ARBA00022989"/>
    </source>
</evidence>
<feature type="non-terminal residue" evidence="13">
    <location>
        <position position="1"/>
    </location>
</feature>
<evidence type="ECO:0000256" key="6">
    <source>
        <dbReference type="ARBA" id="ARBA00022968"/>
    </source>
</evidence>
<evidence type="ECO:0000256" key="9">
    <source>
        <dbReference type="ARBA" id="ARBA00023136"/>
    </source>
</evidence>
<evidence type="ECO:0000313" key="13">
    <source>
        <dbReference type="EMBL" id="JAC84029.1"/>
    </source>
</evidence>